<dbReference type="PANTHER" id="PTHR46246:SF1">
    <property type="entry name" value="GUANOSINE-3',5'-BIS(DIPHOSPHATE) 3'-PYROPHOSPHOHYDROLASE MESH1"/>
    <property type="match status" value="1"/>
</dbReference>
<evidence type="ECO:0000256" key="5">
    <source>
        <dbReference type="ARBA" id="ARBA00041464"/>
    </source>
</evidence>
<dbReference type="Proteomes" id="UP001642540">
    <property type="component" value="Unassembled WGS sequence"/>
</dbReference>
<comment type="catalytic activity">
    <reaction evidence="7">
        <text>guanosine 3',5'-bis(diphosphate) + H2O = GDP + diphosphate + H(+)</text>
        <dbReference type="Rhea" id="RHEA:14253"/>
        <dbReference type="ChEBI" id="CHEBI:15377"/>
        <dbReference type="ChEBI" id="CHEBI:15378"/>
        <dbReference type="ChEBI" id="CHEBI:33019"/>
        <dbReference type="ChEBI" id="CHEBI:58189"/>
        <dbReference type="ChEBI" id="CHEBI:77828"/>
        <dbReference type="EC" id="3.1.7.2"/>
    </reaction>
</comment>
<dbReference type="PROSITE" id="PS51831">
    <property type="entry name" value="HD"/>
    <property type="match status" value="1"/>
</dbReference>
<dbReference type="EMBL" id="CAXLJM020000072">
    <property type="protein sequence ID" value="CAL8127076.1"/>
    <property type="molecule type" value="Genomic_DNA"/>
</dbReference>
<evidence type="ECO:0000259" key="9">
    <source>
        <dbReference type="PROSITE" id="PS51831"/>
    </source>
</evidence>
<feature type="region of interest" description="Disordered" evidence="8">
    <location>
        <begin position="1"/>
        <end position="31"/>
    </location>
</feature>
<accession>A0ABP1RDN2</accession>
<sequence length="214" mass="24041">MSTANGKGKSDANCQPKETEKKAAPSASASPSCLSACNADLADIIYAVDFAARKHKNQRRKDPEKTPYINHPIGVAHILIQEGGIEDGEVIQAAILHDTVEDTDTTFEELEEHFGKSVANIVREVTDNKLLSKEERKELQVKNASHKSLQAKLVKLADKIYNLRDLNRVLPEGWDENRRREYFNWAEKVCCQIYDANDHLAKCLQTLFSEFSGK</sequence>
<protein>
    <recommendedName>
        <fullName evidence="4">Guanosine-3',5'-bis(diphosphate) 3'-pyrophosphohydrolase MESH1</fullName>
        <ecNumber evidence="1">3.1.7.2</ecNumber>
    </recommendedName>
    <alternativeName>
        <fullName evidence="5">Metazoan SpoT homolog 1</fullName>
    </alternativeName>
    <alternativeName>
        <fullName evidence="6">Penta-phosphate guanosine-3'-pyrophosphohydrolase</fullName>
    </alternativeName>
</protein>
<evidence type="ECO:0000313" key="11">
    <source>
        <dbReference type="Proteomes" id="UP001642540"/>
    </source>
</evidence>
<comment type="caution">
    <text evidence="10">The sequence shown here is derived from an EMBL/GenBank/DDBJ whole genome shotgun (WGS) entry which is preliminary data.</text>
</comment>
<dbReference type="Pfam" id="PF13328">
    <property type="entry name" value="HD_4"/>
    <property type="match status" value="1"/>
</dbReference>
<dbReference type="CDD" id="cd00077">
    <property type="entry name" value="HDc"/>
    <property type="match status" value="1"/>
</dbReference>
<evidence type="ECO:0000256" key="3">
    <source>
        <dbReference type="ARBA" id="ARBA00038354"/>
    </source>
</evidence>
<name>A0ABP1RDN2_9HEXA</name>
<evidence type="ECO:0000256" key="2">
    <source>
        <dbReference type="ARBA" id="ARBA00037781"/>
    </source>
</evidence>
<evidence type="ECO:0000256" key="7">
    <source>
        <dbReference type="ARBA" id="ARBA00047968"/>
    </source>
</evidence>
<organism evidence="10 11">
    <name type="scientific">Orchesella dallaii</name>
    <dbReference type="NCBI Taxonomy" id="48710"/>
    <lineage>
        <taxon>Eukaryota</taxon>
        <taxon>Metazoa</taxon>
        <taxon>Ecdysozoa</taxon>
        <taxon>Arthropoda</taxon>
        <taxon>Hexapoda</taxon>
        <taxon>Collembola</taxon>
        <taxon>Entomobryomorpha</taxon>
        <taxon>Entomobryoidea</taxon>
        <taxon>Orchesellidae</taxon>
        <taxon>Orchesellinae</taxon>
        <taxon>Orchesella</taxon>
    </lineage>
</organism>
<dbReference type="SMART" id="SM00471">
    <property type="entry name" value="HDc"/>
    <property type="match status" value="1"/>
</dbReference>
<dbReference type="InterPro" id="IPR006674">
    <property type="entry name" value="HD_domain"/>
</dbReference>
<dbReference type="Gene3D" id="1.10.3210.10">
    <property type="entry name" value="Hypothetical protein af1432"/>
    <property type="match status" value="1"/>
</dbReference>
<dbReference type="SUPFAM" id="SSF109604">
    <property type="entry name" value="HD-domain/PDEase-like"/>
    <property type="match status" value="1"/>
</dbReference>
<evidence type="ECO:0000256" key="1">
    <source>
        <dbReference type="ARBA" id="ARBA00024387"/>
    </source>
</evidence>
<dbReference type="EC" id="3.1.7.2" evidence="1"/>
<evidence type="ECO:0000256" key="6">
    <source>
        <dbReference type="ARBA" id="ARBA00041770"/>
    </source>
</evidence>
<evidence type="ECO:0000256" key="4">
    <source>
        <dbReference type="ARBA" id="ARBA00040793"/>
    </source>
</evidence>
<gene>
    <name evidence="10" type="ORF">ODALV1_LOCUS21685</name>
</gene>
<proteinExistence type="inferred from homology"/>
<evidence type="ECO:0000256" key="8">
    <source>
        <dbReference type="SAM" id="MobiDB-lite"/>
    </source>
</evidence>
<feature type="domain" description="HD" evidence="9">
    <location>
        <begin position="68"/>
        <end position="163"/>
    </location>
</feature>
<reference evidence="10 11" key="1">
    <citation type="submission" date="2024-08" db="EMBL/GenBank/DDBJ databases">
        <authorList>
            <person name="Cucini C."/>
            <person name="Frati F."/>
        </authorList>
    </citation>
    <scope>NUCLEOTIDE SEQUENCE [LARGE SCALE GENOMIC DNA]</scope>
</reference>
<keyword evidence="11" id="KW-1185">Reference proteome</keyword>
<evidence type="ECO:0000313" key="10">
    <source>
        <dbReference type="EMBL" id="CAL8127076.1"/>
    </source>
</evidence>
<dbReference type="PANTHER" id="PTHR46246">
    <property type="entry name" value="GUANOSINE-3',5'-BIS(DIPHOSPHATE) 3'-PYROPHOSPHOHYDROLASE MESH1"/>
    <property type="match status" value="1"/>
</dbReference>
<comment type="function">
    <text evidence="2">ppGpp hydrolyzing enzyme involved in starvation response.</text>
</comment>
<comment type="similarity">
    <text evidence="3">Belongs to the MESH1 family.</text>
</comment>
<dbReference type="InterPro" id="IPR003607">
    <property type="entry name" value="HD/PDEase_dom"/>
</dbReference>
<dbReference type="InterPro" id="IPR052194">
    <property type="entry name" value="MESH1"/>
</dbReference>